<comment type="caution">
    <text evidence="2">The sequence shown here is derived from an EMBL/GenBank/DDBJ whole genome shotgun (WGS) entry which is preliminary data.</text>
</comment>
<evidence type="ECO:0000313" key="2">
    <source>
        <dbReference type="EMBL" id="GBG28745.1"/>
    </source>
</evidence>
<dbReference type="OrthoDB" id="206656at2759"/>
<protein>
    <submittedName>
        <fullName evidence="2">Uncharacterized protein</fullName>
    </submittedName>
</protein>
<gene>
    <name evidence="2" type="ORF">FCC1311_049662</name>
</gene>
<keyword evidence="1" id="KW-1133">Transmembrane helix</keyword>
<keyword evidence="1" id="KW-0812">Transmembrane</keyword>
<reference evidence="2 3" key="1">
    <citation type="submission" date="2017-12" db="EMBL/GenBank/DDBJ databases">
        <title>Sequencing, de novo assembly and annotation of complete genome of a new Thraustochytrid species, strain FCC1311.</title>
        <authorList>
            <person name="Sedici K."/>
            <person name="Godart F."/>
            <person name="Aiese Cigliano R."/>
            <person name="Sanseverino W."/>
            <person name="Barakat M."/>
            <person name="Ortet P."/>
            <person name="Marechal E."/>
            <person name="Cagnac O."/>
            <person name="Amato A."/>
        </authorList>
    </citation>
    <scope>NUCLEOTIDE SEQUENCE [LARGE SCALE GENOMIC DNA]</scope>
</reference>
<keyword evidence="1" id="KW-0472">Membrane</keyword>
<dbReference type="InParanoid" id="A0A2R5GDV2"/>
<accession>A0A2R5GDV2</accession>
<sequence length="307" mass="31972">MGVKVVLVGSSGGGGATEGHADVQGFVKTLETQLEAAGMELVGVQMIATMNGIGMDHAGPTTPAVLHTRLHGERGLQNFAGSLEEVNERARSVDSVLASYIADAVSKCDAVVSMSADVEGANLRALILVPVRDEIVAWIQGQHHPIVGAIAGVLMCRGSKSGYYHSIALPIILIEMEHGDFSFVGSLDLLTLVCVSGGICAGVRLQRKSALAERGLWVNMCFGDMIEAAYPFMEEVTAVNAAGYLGSAVGGAILQTGEGDAVLSTAYMPVPLSILFAGVSGRLVLAAACLAAWGIPFIVALVFYRNR</sequence>
<name>A0A2R5GDV2_9STRA</name>
<evidence type="ECO:0000256" key="1">
    <source>
        <dbReference type="SAM" id="Phobius"/>
    </source>
</evidence>
<dbReference type="EMBL" id="BEYU01000047">
    <property type="protein sequence ID" value="GBG28745.1"/>
    <property type="molecule type" value="Genomic_DNA"/>
</dbReference>
<proteinExistence type="predicted"/>
<dbReference type="AlphaFoldDB" id="A0A2R5GDV2"/>
<feature type="transmembrane region" description="Helical" evidence="1">
    <location>
        <begin position="283"/>
        <end position="304"/>
    </location>
</feature>
<evidence type="ECO:0000313" key="3">
    <source>
        <dbReference type="Proteomes" id="UP000241890"/>
    </source>
</evidence>
<dbReference type="Proteomes" id="UP000241890">
    <property type="component" value="Unassembled WGS sequence"/>
</dbReference>
<keyword evidence="3" id="KW-1185">Reference proteome</keyword>
<organism evidence="2 3">
    <name type="scientific">Hondaea fermentalgiana</name>
    <dbReference type="NCBI Taxonomy" id="2315210"/>
    <lineage>
        <taxon>Eukaryota</taxon>
        <taxon>Sar</taxon>
        <taxon>Stramenopiles</taxon>
        <taxon>Bigyra</taxon>
        <taxon>Labyrinthulomycetes</taxon>
        <taxon>Thraustochytrida</taxon>
        <taxon>Thraustochytriidae</taxon>
        <taxon>Hondaea</taxon>
    </lineage>
</organism>